<dbReference type="Proteomes" id="UP000315003">
    <property type="component" value="Chromosome"/>
</dbReference>
<reference evidence="1 2" key="1">
    <citation type="submission" date="2019-02" db="EMBL/GenBank/DDBJ databases">
        <title>Deep-cultivation of Planctomycetes and their phenomic and genomic characterization uncovers novel biology.</title>
        <authorList>
            <person name="Wiegand S."/>
            <person name="Jogler M."/>
            <person name="Boedeker C."/>
            <person name="Pinto D."/>
            <person name="Vollmers J."/>
            <person name="Rivas-Marin E."/>
            <person name="Kohn T."/>
            <person name="Peeters S.H."/>
            <person name="Heuer A."/>
            <person name="Rast P."/>
            <person name="Oberbeckmann S."/>
            <person name="Bunk B."/>
            <person name="Jeske O."/>
            <person name="Meyerdierks A."/>
            <person name="Storesund J.E."/>
            <person name="Kallscheuer N."/>
            <person name="Luecker S."/>
            <person name="Lage O.M."/>
            <person name="Pohl T."/>
            <person name="Merkel B.J."/>
            <person name="Hornburger P."/>
            <person name="Mueller R.-W."/>
            <person name="Bruemmer F."/>
            <person name="Labrenz M."/>
            <person name="Spormann A.M."/>
            <person name="Op den Camp H."/>
            <person name="Overmann J."/>
            <person name="Amann R."/>
            <person name="Jetten M.S.M."/>
            <person name="Mascher T."/>
            <person name="Medema M.H."/>
            <person name="Devos D.P."/>
            <person name="Kaster A.-K."/>
            <person name="Ovreas L."/>
            <person name="Rohde M."/>
            <person name="Galperin M.Y."/>
            <person name="Jogler C."/>
        </authorList>
    </citation>
    <scope>NUCLEOTIDE SEQUENCE [LARGE SCALE GENOMIC DNA]</scope>
    <source>
        <strain evidence="1 2">SV_7m_r</strain>
    </source>
</reference>
<organism evidence="1 2">
    <name type="scientific">Stieleria bergensis</name>
    <dbReference type="NCBI Taxonomy" id="2528025"/>
    <lineage>
        <taxon>Bacteria</taxon>
        <taxon>Pseudomonadati</taxon>
        <taxon>Planctomycetota</taxon>
        <taxon>Planctomycetia</taxon>
        <taxon>Pirellulales</taxon>
        <taxon>Pirellulaceae</taxon>
        <taxon>Stieleria</taxon>
    </lineage>
</organism>
<evidence type="ECO:0000313" key="1">
    <source>
        <dbReference type="EMBL" id="QDT61252.1"/>
    </source>
</evidence>
<gene>
    <name evidence="1" type="ORF">SV7mr_37860</name>
</gene>
<proteinExistence type="predicted"/>
<accession>A0A517SYS7</accession>
<evidence type="ECO:0000313" key="2">
    <source>
        <dbReference type="Proteomes" id="UP000315003"/>
    </source>
</evidence>
<keyword evidence="2" id="KW-1185">Reference proteome</keyword>
<dbReference type="AlphaFoldDB" id="A0A517SYS7"/>
<name>A0A517SYS7_9BACT</name>
<protein>
    <submittedName>
        <fullName evidence="1">Uncharacterized protein</fullName>
    </submittedName>
</protein>
<dbReference type="EMBL" id="CP036272">
    <property type="protein sequence ID" value="QDT61252.1"/>
    <property type="molecule type" value="Genomic_DNA"/>
</dbReference>
<sequence length="71" mass="7727">MQFAGNTPGRVGRVEDAGRVNGIAALDEVAGSIWRFFFDTVIENSNCLYGNFSLYLFIASVVLSIEPIPSL</sequence>